<proteinExistence type="predicted"/>
<reference evidence="1" key="1">
    <citation type="submission" date="2023-07" db="EMBL/GenBank/DDBJ databases">
        <title>Mycolicibacterium sp. nov., a novel bacterial species.</title>
        <authorList>
            <person name="Cao Y."/>
        </authorList>
    </citation>
    <scope>NUCLEOTIDE SEQUENCE</scope>
    <source>
        <strain evidence="1">KC 300</strain>
    </source>
</reference>
<dbReference type="EMBL" id="JAUMSQ010000270">
    <property type="protein sequence ID" value="MDO3639011.1"/>
    <property type="molecule type" value="Genomic_DNA"/>
</dbReference>
<dbReference type="RefSeq" id="WP_302916216.1">
    <property type="nucleotide sequence ID" value="NZ_JAUMSQ010000270.1"/>
</dbReference>
<comment type="caution">
    <text evidence="1">The sequence shown here is derived from an EMBL/GenBank/DDBJ whole genome shotgun (WGS) entry which is preliminary data.</text>
</comment>
<keyword evidence="2" id="KW-1185">Reference proteome</keyword>
<sequence>MSAVLPPAQAVRTHLRQALAAALRAKDTEVVSALRTAIAAIDDAEAVDPAAYDAGTTEVARRSLSSDDVRAVLRAHVDGFLTEADGYDALGRQDAAARLRRQADALRGYGP</sequence>
<evidence type="ECO:0000313" key="1">
    <source>
        <dbReference type="EMBL" id="MDO3639011.1"/>
    </source>
</evidence>
<name>A0ABT8UPC3_9MYCO</name>
<dbReference type="InterPro" id="IPR042184">
    <property type="entry name" value="YqeY/Aim41_N"/>
</dbReference>
<organism evidence="1 2">
    <name type="scientific">Mycolicibacterium arseniciresistens</name>
    <dbReference type="NCBI Taxonomy" id="3062257"/>
    <lineage>
        <taxon>Bacteria</taxon>
        <taxon>Bacillati</taxon>
        <taxon>Actinomycetota</taxon>
        <taxon>Actinomycetes</taxon>
        <taxon>Mycobacteriales</taxon>
        <taxon>Mycobacteriaceae</taxon>
        <taxon>Mycolicibacterium</taxon>
    </lineage>
</organism>
<protein>
    <submittedName>
        <fullName evidence="1">GatB/YqeY domain-containing protein</fullName>
    </submittedName>
</protein>
<evidence type="ECO:0000313" key="2">
    <source>
        <dbReference type="Proteomes" id="UP001168823"/>
    </source>
</evidence>
<gene>
    <name evidence="1" type="ORF">Q2100_24945</name>
</gene>
<dbReference type="Proteomes" id="UP001168823">
    <property type="component" value="Unassembled WGS sequence"/>
</dbReference>
<accession>A0ABT8UPC3</accession>
<dbReference type="Gene3D" id="1.10.1510.10">
    <property type="entry name" value="Uncharacterised protein YqeY/AIM41 PF09424, N-terminal domain"/>
    <property type="match status" value="1"/>
</dbReference>